<gene>
    <name evidence="1" type="ORF">MANES_16G057250v8</name>
</gene>
<accession>A0ACB7G6M1</accession>
<sequence>MIDLSMFSNANFNCSATLLSRKLLVLPVLINSINCLSLCLPMNLIVSASCLPSTAWIDSNNFSETPPILGDQDIAYKSSSIGLSSCTFCSSNCIANSVLGVHW</sequence>
<proteinExistence type="predicted"/>
<organism evidence="1 2">
    <name type="scientific">Manihot esculenta</name>
    <name type="common">Cassava</name>
    <name type="synonym">Jatropha manihot</name>
    <dbReference type="NCBI Taxonomy" id="3983"/>
    <lineage>
        <taxon>Eukaryota</taxon>
        <taxon>Viridiplantae</taxon>
        <taxon>Streptophyta</taxon>
        <taxon>Embryophyta</taxon>
        <taxon>Tracheophyta</taxon>
        <taxon>Spermatophyta</taxon>
        <taxon>Magnoliopsida</taxon>
        <taxon>eudicotyledons</taxon>
        <taxon>Gunneridae</taxon>
        <taxon>Pentapetalae</taxon>
        <taxon>rosids</taxon>
        <taxon>fabids</taxon>
        <taxon>Malpighiales</taxon>
        <taxon>Euphorbiaceae</taxon>
        <taxon>Crotonoideae</taxon>
        <taxon>Manihoteae</taxon>
        <taxon>Manihot</taxon>
    </lineage>
</organism>
<dbReference type="Proteomes" id="UP000091857">
    <property type="component" value="Chromosome 16"/>
</dbReference>
<keyword evidence="2" id="KW-1185">Reference proteome</keyword>
<name>A0ACB7G6M1_MANES</name>
<evidence type="ECO:0000313" key="1">
    <source>
        <dbReference type="EMBL" id="KAG8635715.1"/>
    </source>
</evidence>
<protein>
    <submittedName>
        <fullName evidence="1">Uncharacterized protein</fullName>
    </submittedName>
</protein>
<reference evidence="2" key="1">
    <citation type="journal article" date="2016" name="Nat. Biotechnol.">
        <title>Sequencing wild and cultivated cassava and related species reveals extensive interspecific hybridization and genetic diversity.</title>
        <authorList>
            <person name="Bredeson J.V."/>
            <person name="Lyons J.B."/>
            <person name="Prochnik S.E."/>
            <person name="Wu G.A."/>
            <person name="Ha C.M."/>
            <person name="Edsinger-Gonzales E."/>
            <person name="Grimwood J."/>
            <person name="Schmutz J."/>
            <person name="Rabbi I.Y."/>
            <person name="Egesi C."/>
            <person name="Nauluvula P."/>
            <person name="Lebot V."/>
            <person name="Ndunguru J."/>
            <person name="Mkamilo G."/>
            <person name="Bart R.S."/>
            <person name="Setter T.L."/>
            <person name="Gleadow R.M."/>
            <person name="Kulakow P."/>
            <person name="Ferguson M.E."/>
            <person name="Rounsley S."/>
            <person name="Rokhsar D.S."/>
        </authorList>
    </citation>
    <scope>NUCLEOTIDE SEQUENCE [LARGE SCALE GENOMIC DNA]</scope>
    <source>
        <strain evidence="2">cv. AM560-2</strain>
    </source>
</reference>
<dbReference type="EMBL" id="CM004402">
    <property type="protein sequence ID" value="KAG8635715.1"/>
    <property type="molecule type" value="Genomic_DNA"/>
</dbReference>
<evidence type="ECO:0000313" key="2">
    <source>
        <dbReference type="Proteomes" id="UP000091857"/>
    </source>
</evidence>
<comment type="caution">
    <text evidence="1">The sequence shown here is derived from an EMBL/GenBank/DDBJ whole genome shotgun (WGS) entry which is preliminary data.</text>
</comment>